<dbReference type="EMBL" id="PQVP01000003">
    <property type="protein sequence ID" value="POZ81137.1"/>
    <property type="molecule type" value="Genomic_DNA"/>
</dbReference>
<keyword evidence="1" id="KW-0472">Membrane</keyword>
<keyword evidence="1" id="KW-1133">Transmembrane helix</keyword>
<keyword evidence="1" id="KW-0812">Transmembrane</keyword>
<feature type="transmembrane region" description="Helical" evidence="1">
    <location>
        <begin position="245"/>
        <end position="263"/>
    </location>
</feature>
<proteinExistence type="predicted"/>
<name>A0A2S5DPV7_9BURK</name>
<dbReference type="RefSeq" id="WP_089459609.1">
    <property type="nucleotide sequence ID" value="NZ_CP192547.1"/>
</dbReference>
<evidence type="ECO:0000313" key="3">
    <source>
        <dbReference type="Proteomes" id="UP000238655"/>
    </source>
</evidence>
<sequence>MSHPVFLESPPWPRMPEGRKGELNAYFAAGGPSLEANAFIPLFWRVLFGPDDVRFAYRIDDFDPEDQADELDEYLEGATPEERDARYPYLVTTKANALARAAARRDTLVDLLGERYRAIYDAFVDYVATAFGEFVLVRTSGLPDVCDTTDAFATELAQVALLERQKDPDAGLAREIQELRRAPDADAVWRVTGSGDAHADAHPWPSRALVEAFPACAPRARQAAPIPRDPSDKPRYRSRNRLDNVLEWGAACIFAAAFIGTWITTKSIWLASGVTAVVTAILVWGIARVQRIK</sequence>
<comment type="caution">
    <text evidence="2">The sequence shown here is derived from an EMBL/GenBank/DDBJ whole genome shotgun (WGS) entry which is preliminary data.</text>
</comment>
<evidence type="ECO:0000313" key="2">
    <source>
        <dbReference type="EMBL" id="POZ81137.1"/>
    </source>
</evidence>
<dbReference type="Proteomes" id="UP000238655">
    <property type="component" value="Chromosome 3"/>
</dbReference>
<protein>
    <submittedName>
        <fullName evidence="2">Uncharacterized protein</fullName>
    </submittedName>
</protein>
<feature type="transmembrane region" description="Helical" evidence="1">
    <location>
        <begin position="269"/>
        <end position="287"/>
    </location>
</feature>
<organism evidence="2 3">
    <name type="scientific">Burkholderia contaminans</name>
    <dbReference type="NCBI Taxonomy" id="488447"/>
    <lineage>
        <taxon>Bacteria</taxon>
        <taxon>Pseudomonadati</taxon>
        <taxon>Pseudomonadota</taxon>
        <taxon>Betaproteobacteria</taxon>
        <taxon>Burkholderiales</taxon>
        <taxon>Burkholderiaceae</taxon>
        <taxon>Burkholderia</taxon>
        <taxon>Burkholderia cepacia complex</taxon>
    </lineage>
</organism>
<reference evidence="2 3" key="1">
    <citation type="submission" date="2018-01" db="EMBL/GenBank/DDBJ databases">
        <title>Successful Treatment of Persistent Burkholderia cepacia Bacteremia with Ceftazidime-Avibactam.</title>
        <authorList>
            <person name="Tamma P."/>
            <person name="Fan Y."/>
            <person name="Bergman Y."/>
            <person name="Sick-Samuels A."/>
            <person name="Hsu A."/>
            <person name="Timp W."/>
            <person name="Simner P."/>
        </authorList>
    </citation>
    <scope>NUCLEOTIDE SEQUENCE [LARGE SCALE GENOMIC DNA]</scope>
    <source>
        <strain evidence="2 3">170816</strain>
    </source>
</reference>
<accession>A0A2S5DPV7</accession>
<dbReference type="AlphaFoldDB" id="A0A2S5DPV7"/>
<gene>
    <name evidence="2" type="ORF">C3743_36540</name>
</gene>
<evidence type="ECO:0000256" key="1">
    <source>
        <dbReference type="SAM" id="Phobius"/>
    </source>
</evidence>